<keyword evidence="1" id="KW-0059">Arsenical resistance</keyword>
<evidence type="ECO:0000313" key="4">
    <source>
        <dbReference type="Proteomes" id="UP000193077"/>
    </source>
</evidence>
<gene>
    <name evidence="3" type="primary">arsC_3</name>
    <name evidence="3" type="ORF">TRL7639_01924</name>
</gene>
<evidence type="ECO:0000313" key="3">
    <source>
        <dbReference type="EMBL" id="SLN38400.1"/>
    </source>
</evidence>
<dbReference type="Gene3D" id="1.10.10.10">
    <property type="entry name" value="Winged helix-like DNA-binding domain superfamily/Winged helix DNA-binding domain"/>
    <property type="match status" value="1"/>
</dbReference>
<protein>
    <submittedName>
        <fullName evidence="3">Protein ArsC</fullName>
        <ecNumber evidence="3">3.1.3.48</ecNumber>
    </submittedName>
</protein>
<dbReference type="Pfam" id="PF12840">
    <property type="entry name" value="HTH_20"/>
    <property type="match status" value="1"/>
</dbReference>
<sequence>MEIEIHDKLSALAHPNRLEVFRLLMRRYPDAVPAGQIAQALDLKPNTASVYLSALKKAGLIEQARTGTSLQYTTNLGEVRGLFDGLLGGCCQSRPDLCVPTTLPETPIMTDPKRQLNALFICTGNSARSLMAESILRTEGLDRFNAYSAGTMPSGQPHPKVIELLDSKGHDIGQLRSKSVDEFNGDDAPKMDFVFTVCDHAANEECPAWPGQPMSAHWGLPDPVKAEGSDAQRNLAFQQAYGLLRNRITAFVSLPFETLDRISLQHKIDDIGRQIDASEPA</sequence>
<dbReference type="GO" id="GO:0004725">
    <property type="term" value="F:protein tyrosine phosphatase activity"/>
    <property type="evidence" value="ECO:0007669"/>
    <property type="project" value="UniProtKB-EC"/>
</dbReference>
<dbReference type="AlphaFoldDB" id="A0A1Y5SEV0"/>
<dbReference type="EC" id="3.1.3.48" evidence="3"/>
<proteinExistence type="predicted"/>
<dbReference type="InterPro" id="IPR036388">
    <property type="entry name" value="WH-like_DNA-bd_sf"/>
</dbReference>
<dbReference type="SMART" id="SM00226">
    <property type="entry name" value="LMWPc"/>
    <property type="match status" value="1"/>
</dbReference>
<dbReference type="InterPro" id="IPR036196">
    <property type="entry name" value="Ptyr_pPase_sf"/>
</dbReference>
<dbReference type="PANTHER" id="PTHR43428:SF1">
    <property type="entry name" value="ARSENATE REDUCTASE"/>
    <property type="match status" value="1"/>
</dbReference>
<dbReference type="InterPro" id="IPR001845">
    <property type="entry name" value="HTH_ArsR_DNA-bd_dom"/>
</dbReference>
<feature type="domain" description="HTH arsR-type" evidence="2">
    <location>
        <begin position="1"/>
        <end position="94"/>
    </location>
</feature>
<evidence type="ECO:0000256" key="1">
    <source>
        <dbReference type="ARBA" id="ARBA00022849"/>
    </source>
</evidence>
<keyword evidence="4" id="KW-1185">Reference proteome</keyword>
<dbReference type="PROSITE" id="PS50987">
    <property type="entry name" value="HTH_ARSR_2"/>
    <property type="match status" value="1"/>
</dbReference>
<dbReference type="Proteomes" id="UP000193077">
    <property type="component" value="Unassembled WGS sequence"/>
</dbReference>
<dbReference type="InterPro" id="IPR011991">
    <property type="entry name" value="ArsR-like_HTH"/>
</dbReference>
<reference evidence="3 4" key="1">
    <citation type="submission" date="2017-03" db="EMBL/GenBank/DDBJ databases">
        <authorList>
            <person name="Afonso C.L."/>
            <person name="Miller P.J."/>
            <person name="Scott M.A."/>
            <person name="Spackman E."/>
            <person name="Goraichik I."/>
            <person name="Dimitrov K.M."/>
            <person name="Suarez D.L."/>
            <person name="Swayne D.E."/>
        </authorList>
    </citation>
    <scope>NUCLEOTIDE SEQUENCE [LARGE SCALE GENOMIC DNA]</scope>
    <source>
        <strain evidence="3 4">CECT 7639</strain>
    </source>
</reference>
<organism evidence="3 4">
    <name type="scientific">Falsiruegeria litorea R37</name>
    <dbReference type="NCBI Taxonomy" id="1200284"/>
    <lineage>
        <taxon>Bacteria</taxon>
        <taxon>Pseudomonadati</taxon>
        <taxon>Pseudomonadota</taxon>
        <taxon>Alphaproteobacteria</taxon>
        <taxon>Rhodobacterales</taxon>
        <taxon>Roseobacteraceae</taxon>
        <taxon>Falsiruegeria</taxon>
    </lineage>
</organism>
<dbReference type="CDD" id="cd16345">
    <property type="entry name" value="LMWP_ArsC"/>
    <property type="match status" value="1"/>
</dbReference>
<name>A0A1Y5SEV0_9RHOB</name>
<evidence type="ECO:0000259" key="2">
    <source>
        <dbReference type="PROSITE" id="PS50987"/>
    </source>
</evidence>
<accession>A0A1Y5SEV0</accession>
<keyword evidence="3" id="KW-0378">Hydrolase</keyword>
<dbReference type="Pfam" id="PF01451">
    <property type="entry name" value="LMWPc"/>
    <property type="match status" value="1"/>
</dbReference>
<dbReference type="Gene3D" id="3.40.50.2300">
    <property type="match status" value="1"/>
</dbReference>
<dbReference type="SMART" id="SM00418">
    <property type="entry name" value="HTH_ARSR"/>
    <property type="match status" value="1"/>
</dbReference>
<dbReference type="InterPro" id="IPR036390">
    <property type="entry name" value="WH_DNA-bd_sf"/>
</dbReference>
<dbReference type="InterPro" id="IPR023485">
    <property type="entry name" value="Ptyr_pPase"/>
</dbReference>
<dbReference type="GO" id="GO:0003700">
    <property type="term" value="F:DNA-binding transcription factor activity"/>
    <property type="evidence" value="ECO:0007669"/>
    <property type="project" value="InterPro"/>
</dbReference>
<dbReference type="OrthoDB" id="9793058at2"/>
<dbReference type="PANTHER" id="PTHR43428">
    <property type="entry name" value="ARSENATE REDUCTASE"/>
    <property type="match status" value="1"/>
</dbReference>
<dbReference type="SUPFAM" id="SSF46785">
    <property type="entry name" value="Winged helix' DNA-binding domain"/>
    <property type="match status" value="1"/>
</dbReference>
<dbReference type="EMBL" id="FWFO01000001">
    <property type="protein sequence ID" value="SLN38400.1"/>
    <property type="molecule type" value="Genomic_DNA"/>
</dbReference>
<dbReference type="SUPFAM" id="SSF52788">
    <property type="entry name" value="Phosphotyrosine protein phosphatases I"/>
    <property type="match status" value="1"/>
</dbReference>
<dbReference type="GO" id="GO:0046685">
    <property type="term" value="P:response to arsenic-containing substance"/>
    <property type="evidence" value="ECO:0007669"/>
    <property type="project" value="UniProtKB-KW"/>
</dbReference>
<dbReference type="CDD" id="cd00090">
    <property type="entry name" value="HTH_ARSR"/>
    <property type="match status" value="1"/>
</dbReference>
<dbReference type="RefSeq" id="WP_085795461.1">
    <property type="nucleotide sequence ID" value="NZ_FWFO01000001.1"/>
</dbReference>